<dbReference type="EMBL" id="OZ034821">
    <property type="protein sequence ID" value="CAL1408943.1"/>
    <property type="molecule type" value="Genomic_DNA"/>
</dbReference>
<evidence type="ECO:0000313" key="3">
    <source>
        <dbReference type="Proteomes" id="UP001497516"/>
    </source>
</evidence>
<feature type="domain" description="Putative plant transposon protein" evidence="1">
    <location>
        <begin position="2"/>
        <end position="164"/>
    </location>
</feature>
<accession>A0AAV2GGH5</accession>
<evidence type="ECO:0000259" key="1">
    <source>
        <dbReference type="Pfam" id="PF20167"/>
    </source>
</evidence>
<sequence length="170" mass="20014">MVQYFYNNIVYQHSANGLIHAFKSYVNGVEMRITKTVLARVLETPNMRKRIDSYNAWNETHFSRARQIKTVRGLAEEEDVEDRSRPTIRQLAVQARFLHHMLSQNILPKGGHREAVTYFDMELLTKLLSHEKVNLPYLIFKHMFVVADNSNKNIPYGIILTLLFWCGFKW</sequence>
<name>A0AAV2GGH5_9ROSI</name>
<dbReference type="Pfam" id="PF20167">
    <property type="entry name" value="Transposase_32"/>
    <property type="match status" value="1"/>
</dbReference>
<reference evidence="2 3" key="1">
    <citation type="submission" date="2024-04" db="EMBL/GenBank/DDBJ databases">
        <authorList>
            <person name="Fracassetti M."/>
        </authorList>
    </citation>
    <scope>NUCLEOTIDE SEQUENCE [LARGE SCALE GENOMIC DNA]</scope>
</reference>
<organism evidence="2 3">
    <name type="scientific">Linum trigynum</name>
    <dbReference type="NCBI Taxonomy" id="586398"/>
    <lineage>
        <taxon>Eukaryota</taxon>
        <taxon>Viridiplantae</taxon>
        <taxon>Streptophyta</taxon>
        <taxon>Embryophyta</taxon>
        <taxon>Tracheophyta</taxon>
        <taxon>Spermatophyta</taxon>
        <taxon>Magnoliopsida</taxon>
        <taxon>eudicotyledons</taxon>
        <taxon>Gunneridae</taxon>
        <taxon>Pentapetalae</taxon>
        <taxon>rosids</taxon>
        <taxon>fabids</taxon>
        <taxon>Malpighiales</taxon>
        <taxon>Linaceae</taxon>
        <taxon>Linum</taxon>
    </lineage>
</organism>
<evidence type="ECO:0000313" key="2">
    <source>
        <dbReference type="EMBL" id="CAL1408943.1"/>
    </source>
</evidence>
<dbReference type="AlphaFoldDB" id="A0AAV2GGH5"/>
<gene>
    <name evidence="2" type="ORF">LTRI10_LOCUS48494</name>
</gene>
<dbReference type="InterPro" id="IPR046796">
    <property type="entry name" value="Transposase_32_dom"/>
</dbReference>
<proteinExistence type="predicted"/>
<dbReference type="Proteomes" id="UP001497516">
    <property type="component" value="Chromosome 8"/>
</dbReference>
<keyword evidence="3" id="KW-1185">Reference proteome</keyword>
<protein>
    <recommendedName>
        <fullName evidence="1">Putative plant transposon protein domain-containing protein</fullName>
    </recommendedName>
</protein>